<sequence length="210" mass="25063">MKALKHLVNRFNYAWNGSKRLFLEKRDIDALNILIQEENSKKRNTQLEDSLILFYLLAAYKVQNKNNKAILEKRKPEEVRFPLGMPEASTILNRLSNILDPKQQIIQMIADELWIYQEYERIPKDRDLYLKELQEGINTWGKSIVLTDQEMIPIKKEDRITFEQVEELLNKALEYAKDNFPMFNALDKDFLKFIETKPLNSENPERWKDK</sequence>
<reference evidence="1 2" key="1">
    <citation type="journal article" date="2015" name="Genom Data">
        <title>Draft genome sequence of a multidrug-resistant Chryseobacterium indologenes isolate from Malaysia.</title>
        <authorList>
            <person name="Yu C.Y."/>
            <person name="Ang G.Y."/>
            <person name="Cheng H.J."/>
            <person name="Cheong Y.M."/>
            <person name="Yin W.F."/>
            <person name="Chan K.G."/>
        </authorList>
    </citation>
    <scope>NUCLEOTIDE SEQUENCE [LARGE SCALE GENOMIC DNA]</scope>
    <source>
        <strain evidence="1 2">CI_885</strain>
    </source>
</reference>
<dbReference type="AlphaFoldDB" id="A0A0N1KSC6"/>
<dbReference type="EMBL" id="LJOD01000012">
    <property type="protein sequence ID" value="KPE50127.1"/>
    <property type="molecule type" value="Genomic_DNA"/>
</dbReference>
<name>A0A0N1KSC6_CHRID</name>
<gene>
    <name evidence="1" type="ORF">AOB46_16950</name>
</gene>
<evidence type="ECO:0000313" key="1">
    <source>
        <dbReference type="EMBL" id="KPE50127.1"/>
    </source>
</evidence>
<protein>
    <submittedName>
        <fullName evidence="1">Uncharacterized protein</fullName>
    </submittedName>
</protein>
<dbReference type="OrthoDB" id="1255850at2"/>
<organism evidence="1 2">
    <name type="scientific">Chryseobacterium indologenes</name>
    <name type="common">Flavobacterium indologenes</name>
    <dbReference type="NCBI Taxonomy" id="253"/>
    <lineage>
        <taxon>Bacteria</taxon>
        <taxon>Pseudomonadati</taxon>
        <taxon>Bacteroidota</taxon>
        <taxon>Flavobacteriia</taxon>
        <taxon>Flavobacteriales</taxon>
        <taxon>Weeksellaceae</taxon>
        <taxon>Chryseobacterium group</taxon>
        <taxon>Chryseobacterium</taxon>
    </lineage>
</organism>
<proteinExistence type="predicted"/>
<dbReference type="PATRIC" id="fig|253.9.peg.1328"/>
<accession>A0A0N1KSC6</accession>
<evidence type="ECO:0000313" key="2">
    <source>
        <dbReference type="Proteomes" id="UP000037953"/>
    </source>
</evidence>
<comment type="caution">
    <text evidence="1">The sequence shown here is derived from an EMBL/GenBank/DDBJ whole genome shotgun (WGS) entry which is preliminary data.</text>
</comment>
<reference evidence="2" key="2">
    <citation type="submission" date="2015-09" db="EMBL/GenBank/DDBJ databases">
        <title>Draft genome sequence of a multidrug-resistant Chryseobacterium indologenes isolate from Malaysia.</title>
        <authorList>
            <person name="Yu C.Y."/>
            <person name="Ang G.Y."/>
            <person name="Chan K.-G."/>
        </authorList>
    </citation>
    <scope>NUCLEOTIDE SEQUENCE [LARGE SCALE GENOMIC DNA]</scope>
    <source>
        <strain evidence="2">CI_885</strain>
    </source>
</reference>
<dbReference type="Proteomes" id="UP000037953">
    <property type="component" value="Unassembled WGS sequence"/>
</dbReference>
<dbReference type="RefSeq" id="WP_062701524.1">
    <property type="nucleotide sequence ID" value="NZ_LJOD01000012.1"/>
</dbReference>